<dbReference type="SUPFAM" id="SSF56529">
    <property type="entry name" value="FAH"/>
    <property type="match status" value="1"/>
</dbReference>
<sequence length="328" mass="35343">MTYALITFADPASGESLTGLETGGRVLPLTAENLALPGSIPVSIETIIEHWDTAEPQLDRLAGEAGQAGTAAAGWLDFAELKVLVPLRPQQILQAGANYRKHVIDLAVAHRDGGGTDEEIRERTAEIMDKRAAEGTPYFFIGLPTAMASATEDLILPASGKSHDWELEVAAVIGSRAFRVSPEEALDHVFGYTMVNDITTREFVFRKDMPAIGSDWFRAKNAPGFLPTGPLVLPAKFVEDPQDLKVTLRLNGETMQDESTSDMIFTVAQLVSHASQQMPLLPGDLILTGSPAGNGAHWGRLLRDGDVMEGEITGLGTQLVRCKDEVAQ</sequence>
<keyword evidence="2" id="KW-0479">Metal-binding</keyword>
<dbReference type="InterPro" id="IPR036663">
    <property type="entry name" value="Fumarylacetoacetase_C_sf"/>
</dbReference>
<dbReference type="Proteomes" id="UP000609874">
    <property type="component" value="Unassembled WGS sequence"/>
</dbReference>
<name>A0ABR8UW48_9MICC</name>
<dbReference type="InterPro" id="IPR011234">
    <property type="entry name" value="Fumarylacetoacetase-like_C"/>
</dbReference>
<dbReference type="PANTHER" id="PTHR42796">
    <property type="entry name" value="FUMARYLACETOACETATE HYDROLASE DOMAIN-CONTAINING PROTEIN 2A-RELATED"/>
    <property type="match status" value="1"/>
</dbReference>
<dbReference type="InterPro" id="IPR051121">
    <property type="entry name" value="FAH"/>
</dbReference>
<dbReference type="Gene3D" id="3.90.850.10">
    <property type="entry name" value="Fumarylacetoacetase-like, C-terminal domain"/>
    <property type="match status" value="1"/>
</dbReference>
<dbReference type="PANTHER" id="PTHR42796:SF4">
    <property type="entry name" value="FUMARYLACETOACETATE HYDROLASE DOMAIN-CONTAINING PROTEIN 2A"/>
    <property type="match status" value="1"/>
</dbReference>
<keyword evidence="5" id="KW-1185">Reference proteome</keyword>
<accession>A0ABR8UW48</accession>
<comment type="similarity">
    <text evidence="1">Belongs to the FAH family.</text>
</comment>
<organism evidence="4 5">
    <name type="scientific">Arthrobacter gallicola</name>
    <dbReference type="NCBI Taxonomy" id="2762225"/>
    <lineage>
        <taxon>Bacteria</taxon>
        <taxon>Bacillati</taxon>
        <taxon>Actinomycetota</taxon>
        <taxon>Actinomycetes</taxon>
        <taxon>Micrococcales</taxon>
        <taxon>Micrococcaceae</taxon>
        <taxon>Arthrobacter</taxon>
    </lineage>
</organism>
<evidence type="ECO:0000256" key="2">
    <source>
        <dbReference type="ARBA" id="ARBA00022723"/>
    </source>
</evidence>
<dbReference type="Pfam" id="PF01557">
    <property type="entry name" value="FAA_hydrolase"/>
    <property type="match status" value="1"/>
</dbReference>
<evidence type="ECO:0000259" key="3">
    <source>
        <dbReference type="Pfam" id="PF01557"/>
    </source>
</evidence>
<reference evidence="4 5" key="1">
    <citation type="submission" date="2020-08" db="EMBL/GenBank/DDBJ databases">
        <title>A Genomic Blueprint of the Chicken Gut Microbiome.</title>
        <authorList>
            <person name="Gilroy R."/>
            <person name="Ravi A."/>
            <person name="Getino M."/>
            <person name="Pursley I."/>
            <person name="Horton D.L."/>
            <person name="Alikhan N.-F."/>
            <person name="Baker D."/>
            <person name="Gharbi K."/>
            <person name="Hall N."/>
            <person name="Watson M."/>
            <person name="Adriaenssens E.M."/>
            <person name="Foster-Nyarko E."/>
            <person name="Jarju S."/>
            <person name="Secka A."/>
            <person name="Antonio M."/>
            <person name="Oren A."/>
            <person name="Chaudhuri R."/>
            <person name="La Ragione R.M."/>
            <person name="Hildebrand F."/>
            <person name="Pallen M.J."/>
        </authorList>
    </citation>
    <scope>NUCLEOTIDE SEQUENCE [LARGE SCALE GENOMIC DNA]</scope>
    <source>
        <strain evidence="4 5">Sa2CUA1</strain>
    </source>
</reference>
<feature type="domain" description="Fumarylacetoacetase-like C-terminal" evidence="3">
    <location>
        <begin position="92"/>
        <end position="317"/>
    </location>
</feature>
<keyword evidence="4" id="KW-0378">Hydrolase</keyword>
<dbReference type="RefSeq" id="WP_191808598.1">
    <property type="nucleotide sequence ID" value="NZ_JACSQD010000006.1"/>
</dbReference>
<dbReference type="GO" id="GO:0016787">
    <property type="term" value="F:hydrolase activity"/>
    <property type="evidence" value="ECO:0007669"/>
    <property type="project" value="UniProtKB-KW"/>
</dbReference>
<dbReference type="EMBL" id="JACSQD010000006">
    <property type="protein sequence ID" value="MBD7996316.1"/>
    <property type="molecule type" value="Genomic_DNA"/>
</dbReference>
<protein>
    <submittedName>
        <fullName evidence="4">Fumarylacetoacetate hydrolase family protein</fullName>
    </submittedName>
</protein>
<proteinExistence type="inferred from homology"/>
<gene>
    <name evidence="4" type="ORF">H9639_13510</name>
</gene>
<evidence type="ECO:0000313" key="4">
    <source>
        <dbReference type="EMBL" id="MBD7996316.1"/>
    </source>
</evidence>
<evidence type="ECO:0000256" key="1">
    <source>
        <dbReference type="ARBA" id="ARBA00010211"/>
    </source>
</evidence>
<evidence type="ECO:0000313" key="5">
    <source>
        <dbReference type="Proteomes" id="UP000609874"/>
    </source>
</evidence>
<comment type="caution">
    <text evidence="4">The sequence shown here is derived from an EMBL/GenBank/DDBJ whole genome shotgun (WGS) entry which is preliminary data.</text>
</comment>